<reference evidence="7 8" key="1">
    <citation type="submission" date="2024-01" db="EMBL/GenBank/DDBJ databases">
        <title>The genome of the rayed Mediterranean limpet Patella caerulea (Linnaeus, 1758).</title>
        <authorList>
            <person name="Anh-Thu Weber A."/>
            <person name="Halstead-Nussloch G."/>
        </authorList>
    </citation>
    <scope>NUCLEOTIDE SEQUENCE [LARGE SCALE GENOMIC DNA]</scope>
    <source>
        <strain evidence="7">AATW-2023a</strain>
        <tissue evidence="7">Whole specimen</tissue>
    </source>
</reference>
<dbReference type="GO" id="GO:0005212">
    <property type="term" value="F:structural constituent of eye lens"/>
    <property type="evidence" value="ECO:0007669"/>
    <property type="project" value="UniProtKB-KW"/>
</dbReference>
<evidence type="ECO:0000256" key="3">
    <source>
        <dbReference type="ARBA" id="ARBA00023002"/>
    </source>
</evidence>
<dbReference type="InterPro" id="IPR015590">
    <property type="entry name" value="Aldehyde_DH_dom"/>
</dbReference>
<dbReference type="GO" id="GO:0016620">
    <property type="term" value="F:oxidoreductase activity, acting on the aldehyde or oxo group of donors, NAD or NADP as acceptor"/>
    <property type="evidence" value="ECO:0007669"/>
    <property type="project" value="InterPro"/>
</dbReference>
<comment type="caution">
    <text evidence="7">The sequence shown here is derived from an EMBL/GenBank/DDBJ whole genome shotgun (WGS) entry which is preliminary data.</text>
</comment>
<dbReference type="Proteomes" id="UP001347796">
    <property type="component" value="Unassembled WGS sequence"/>
</dbReference>
<comment type="similarity">
    <text evidence="1">Belongs to the aldehyde dehydrogenase family.</text>
</comment>
<dbReference type="InterPro" id="IPR016161">
    <property type="entry name" value="Ald_DH/histidinol_DH"/>
</dbReference>
<dbReference type="AlphaFoldDB" id="A0AAN8PLP5"/>
<comment type="function">
    <text evidence="4">Omega-crystallins are structural components of squids and octopi eye lens. Contains relatively little if any DHAL activity.</text>
</comment>
<gene>
    <name evidence="7" type="ORF">SNE40_011474</name>
</gene>
<evidence type="ECO:0000256" key="2">
    <source>
        <dbReference type="ARBA" id="ARBA00022613"/>
    </source>
</evidence>
<dbReference type="SUPFAM" id="SSF53720">
    <property type="entry name" value="ALDH-like"/>
    <property type="match status" value="1"/>
</dbReference>
<dbReference type="FunFam" id="3.40.605.10:FF:000050">
    <property type="entry name" value="Aldehyde dehydrogenase, mitochondrial"/>
    <property type="match status" value="1"/>
</dbReference>
<dbReference type="InterPro" id="IPR016162">
    <property type="entry name" value="Ald_DH_N"/>
</dbReference>
<evidence type="ECO:0000313" key="7">
    <source>
        <dbReference type="EMBL" id="KAK6179024.1"/>
    </source>
</evidence>
<dbReference type="InterPro" id="IPR016163">
    <property type="entry name" value="Ald_DH_C"/>
</dbReference>
<evidence type="ECO:0000313" key="8">
    <source>
        <dbReference type="Proteomes" id="UP001347796"/>
    </source>
</evidence>
<evidence type="ECO:0000256" key="4">
    <source>
        <dbReference type="ARBA" id="ARBA00053286"/>
    </source>
</evidence>
<accession>A0AAN8PLP5</accession>
<feature type="domain" description="Aldehyde dehydrogenase" evidence="6">
    <location>
        <begin position="29"/>
        <end position="490"/>
    </location>
</feature>
<name>A0AAN8PLP5_PATCE</name>
<dbReference type="Gene3D" id="3.40.309.10">
    <property type="entry name" value="Aldehyde Dehydrogenase, Chain A, domain 2"/>
    <property type="match status" value="1"/>
</dbReference>
<keyword evidence="2" id="KW-0273">Eye lens protein</keyword>
<evidence type="ECO:0000256" key="1">
    <source>
        <dbReference type="ARBA" id="ARBA00009986"/>
    </source>
</evidence>
<dbReference type="PROSITE" id="PS00070">
    <property type="entry name" value="ALDEHYDE_DEHYDR_CYS"/>
    <property type="match status" value="1"/>
</dbReference>
<dbReference type="PANTHER" id="PTHR11699">
    <property type="entry name" value="ALDEHYDE DEHYDROGENASE-RELATED"/>
    <property type="match status" value="1"/>
</dbReference>
<evidence type="ECO:0000259" key="6">
    <source>
        <dbReference type="Pfam" id="PF00171"/>
    </source>
</evidence>
<keyword evidence="8" id="KW-1185">Reference proteome</keyword>
<protein>
    <recommendedName>
        <fullName evidence="5">Omega-crystallin</fullName>
    </recommendedName>
</protein>
<dbReference type="Gene3D" id="3.40.605.10">
    <property type="entry name" value="Aldehyde Dehydrogenase, Chain A, domain 1"/>
    <property type="match status" value="1"/>
</dbReference>
<dbReference type="InterPro" id="IPR016160">
    <property type="entry name" value="Ald_DH_CS_CYS"/>
</dbReference>
<sequence>MALPPAPFPPIRQPEIKYTQLFINNEFIDAVSGKTFPVYNPATEQKIADVSEGDKADVDKAVNAAKAAFEFGSPWQQMDASGRGRLLLKLADLIDRDAVYLSSLETFDNGKIFKESVYVDLFGSSAVLRYYAGWCDKIQGKTVPIDGNFFCYTRREPVGICGQIIPWNFPMPMMMWKIGPALACGNVVVLKPAEQTPLNALYIASLIKEAGFPPGVVNVIPGYGPTAGAAITNHPDINKIAFTGSTETGKLIMKTAADTMKRVTLELGGKCPVVVFDDFEDIDKAVEIAHQAVYFAAGQCCAAGSRTYVHEAIYDEFVKKTVERARNRPVGDPFNDDIEMGPQIDSAQFDKILNMVESGKKEGAVLECGGKRHGTTGYFIEPTVFSNVTENMRICREEIFGPVQTVMKFSTLEEVIKKANDSCYGLAAGILTGSIDKALQFTSRVKAGTVWVNWYNFLTSQTPYGGFKESGIGRELGEDAINAYTENKTVTIKTSSKF</sequence>
<dbReference type="Pfam" id="PF00171">
    <property type="entry name" value="Aldedh"/>
    <property type="match status" value="1"/>
</dbReference>
<dbReference type="EMBL" id="JAZGQO010000008">
    <property type="protein sequence ID" value="KAK6179024.1"/>
    <property type="molecule type" value="Genomic_DNA"/>
</dbReference>
<evidence type="ECO:0000256" key="5">
    <source>
        <dbReference type="ARBA" id="ARBA00068070"/>
    </source>
</evidence>
<dbReference type="FunFam" id="3.40.309.10:FF:000001">
    <property type="entry name" value="Mitochondrial aldehyde dehydrogenase 2"/>
    <property type="match status" value="1"/>
</dbReference>
<keyword evidence="3" id="KW-0560">Oxidoreductase</keyword>
<organism evidence="7 8">
    <name type="scientific">Patella caerulea</name>
    <name type="common">Rayed Mediterranean limpet</name>
    <dbReference type="NCBI Taxonomy" id="87958"/>
    <lineage>
        <taxon>Eukaryota</taxon>
        <taxon>Metazoa</taxon>
        <taxon>Spiralia</taxon>
        <taxon>Lophotrochozoa</taxon>
        <taxon>Mollusca</taxon>
        <taxon>Gastropoda</taxon>
        <taxon>Patellogastropoda</taxon>
        <taxon>Patelloidea</taxon>
        <taxon>Patellidae</taxon>
        <taxon>Patella</taxon>
    </lineage>
</organism>
<proteinExistence type="inferred from homology"/>
<dbReference type="CDD" id="cd07141">
    <property type="entry name" value="ALDH_F1AB_F2_RALDH1"/>
    <property type="match status" value="1"/>
</dbReference>